<reference evidence="2" key="1">
    <citation type="submission" date="2018-02" db="EMBL/GenBank/DDBJ databases">
        <authorList>
            <person name="Cohen D.B."/>
            <person name="Kent A.D."/>
        </authorList>
    </citation>
    <scope>NUCLEOTIDE SEQUENCE</scope>
</reference>
<dbReference type="AlphaFoldDB" id="A0A2N9FYE1"/>
<evidence type="ECO:0000313" key="2">
    <source>
        <dbReference type="EMBL" id="SPC92268.1"/>
    </source>
</evidence>
<evidence type="ECO:0000256" key="1">
    <source>
        <dbReference type="SAM" id="Phobius"/>
    </source>
</evidence>
<gene>
    <name evidence="2" type="ORF">FSB_LOCUS20150</name>
</gene>
<keyword evidence="1" id="KW-0812">Transmembrane</keyword>
<feature type="transmembrane region" description="Helical" evidence="1">
    <location>
        <begin position="20"/>
        <end position="39"/>
    </location>
</feature>
<evidence type="ECO:0008006" key="3">
    <source>
        <dbReference type="Google" id="ProtNLM"/>
    </source>
</evidence>
<organism evidence="2">
    <name type="scientific">Fagus sylvatica</name>
    <name type="common">Beechnut</name>
    <dbReference type="NCBI Taxonomy" id="28930"/>
    <lineage>
        <taxon>Eukaryota</taxon>
        <taxon>Viridiplantae</taxon>
        <taxon>Streptophyta</taxon>
        <taxon>Embryophyta</taxon>
        <taxon>Tracheophyta</taxon>
        <taxon>Spermatophyta</taxon>
        <taxon>Magnoliopsida</taxon>
        <taxon>eudicotyledons</taxon>
        <taxon>Gunneridae</taxon>
        <taxon>Pentapetalae</taxon>
        <taxon>rosids</taxon>
        <taxon>fabids</taxon>
        <taxon>Fagales</taxon>
        <taxon>Fagaceae</taxon>
        <taxon>Fagus</taxon>
    </lineage>
</organism>
<proteinExistence type="predicted"/>
<keyword evidence="1" id="KW-1133">Transmembrane helix</keyword>
<dbReference type="EMBL" id="OIVN01001294">
    <property type="protein sequence ID" value="SPC92268.1"/>
    <property type="molecule type" value="Genomic_DNA"/>
</dbReference>
<protein>
    <recommendedName>
        <fullName evidence="3">F-box associated domain-containing protein</fullName>
    </recommendedName>
</protein>
<keyword evidence="1" id="KW-0472">Membrane</keyword>
<sequence>MLPQNYLDHIFLELERLVVFKGSLALIVFGTLALIVFGARHDDHICQIWVIEEYGVLESWTEKCVPVDPVENFYGCTDNGELLIEYETGLVSFDPESLNENDIDIGYTHWVGYRNNTIEGLVLLDGENASFPDGD</sequence>
<name>A0A2N9FYE1_FAGSY</name>
<accession>A0A2N9FYE1</accession>